<dbReference type="GO" id="GO:0005886">
    <property type="term" value="C:plasma membrane"/>
    <property type="evidence" value="ECO:0007669"/>
    <property type="project" value="UniProtKB-SubCell"/>
</dbReference>
<evidence type="ECO:0000256" key="2">
    <source>
        <dbReference type="ARBA" id="ARBA00007165"/>
    </source>
</evidence>
<comment type="subcellular location">
    <subcellularLocation>
        <location evidence="6">Cell membrane</location>
        <topology evidence="6">Multi-pass membrane protein</topology>
    </subcellularLocation>
    <subcellularLocation>
        <location evidence="1">Membrane</location>
    </subcellularLocation>
</comment>
<evidence type="ECO:0000256" key="5">
    <source>
        <dbReference type="ARBA" id="ARBA00023136"/>
    </source>
</evidence>
<proteinExistence type="inferred from homology"/>
<dbReference type="PANTHER" id="PTHR23427:SF2">
    <property type="entry name" value="SURFEIT LOCUS PROTEIN 1"/>
    <property type="match status" value="1"/>
</dbReference>
<feature type="transmembrane region" description="Helical" evidence="6">
    <location>
        <begin position="221"/>
        <end position="239"/>
    </location>
</feature>
<dbReference type="Pfam" id="PF02104">
    <property type="entry name" value="SURF1"/>
    <property type="match status" value="1"/>
</dbReference>
<name>A0A0N1EP50_9GAMM</name>
<dbReference type="Proteomes" id="UP000037848">
    <property type="component" value="Unassembled WGS sequence"/>
</dbReference>
<evidence type="ECO:0000313" key="8">
    <source>
        <dbReference type="Proteomes" id="UP000037848"/>
    </source>
</evidence>
<keyword evidence="5 6" id="KW-0472">Membrane</keyword>
<keyword evidence="6" id="KW-1003">Cell membrane</keyword>
<dbReference type="OrthoDB" id="9789940at2"/>
<evidence type="ECO:0000256" key="1">
    <source>
        <dbReference type="ARBA" id="ARBA00004370"/>
    </source>
</evidence>
<accession>A0A0N1EP50</accession>
<protein>
    <recommendedName>
        <fullName evidence="6">SURF1-like protein</fullName>
    </recommendedName>
</protein>
<comment type="similarity">
    <text evidence="2 6">Belongs to the SURF1 family.</text>
</comment>
<dbReference type="PROSITE" id="PS50895">
    <property type="entry name" value="SURF1"/>
    <property type="match status" value="1"/>
</dbReference>
<evidence type="ECO:0000256" key="4">
    <source>
        <dbReference type="ARBA" id="ARBA00022989"/>
    </source>
</evidence>
<evidence type="ECO:0000256" key="6">
    <source>
        <dbReference type="RuleBase" id="RU363076"/>
    </source>
</evidence>
<organism evidence="7 8">
    <name type="scientific">Pseudoalteromonas porphyrae</name>
    <dbReference type="NCBI Taxonomy" id="187330"/>
    <lineage>
        <taxon>Bacteria</taxon>
        <taxon>Pseudomonadati</taxon>
        <taxon>Pseudomonadota</taxon>
        <taxon>Gammaproteobacteria</taxon>
        <taxon>Alteromonadales</taxon>
        <taxon>Pseudoalteromonadaceae</taxon>
        <taxon>Pseudoalteromonas</taxon>
    </lineage>
</organism>
<sequence>MQLILWRKQKLSSIIILCVVVIVILVCLRLGYWQLQRAEKKALQLTQIAELQEQGVLSWKQMHQLPTKWNKTGLHVTVTGMLDTEQYWLLDNQVYQGQVGYDVVTLLKLTNSDDNLLVNLGWVKAPISREQLPLVHLPATPFTMTVQLKQGTLSGFTLQKATQHIDSNWPKRIQIIDLALFTQQTGRNIVEFMGYRQGDGDNIAVPHYKAVVMSPEKHQAYAVQWFLIAVACLVIAIFASKKKEL</sequence>
<dbReference type="AlphaFoldDB" id="A0A0N1EP50"/>
<keyword evidence="8" id="KW-1185">Reference proteome</keyword>
<dbReference type="STRING" id="187330.AMS58_16280"/>
<dbReference type="InterPro" id="IPR002994">
    <property type="entry name" value="Surf1/Shy1"/>
</dbReference>
<dbReference type="RefSeq" id="WP_054455406.1">
    <property type="nucleotide sequence ID" value="NZ_LHPH01000022.1"/>
</dbReference>
<evidence type="ECO:0000313" key="7">
    <source>
        <dbReference type="EMBL" id="KPH59992.1"/>
    </source>
</evidence>
<keyword evidence="4 6" id="KW-1133">Transmembrane helix</keyword>
<dbReference type="EMBL" id="LHPH01000022">
    <property type="protein sequence ID" value="KPH59992.1"/>
    <property type="molecule type" value="Genomic_DNA"/>
</dbReference>
<dbReference type="InterPro" id="IPR045214">
    <property type="entry name" value="Surf1/Surf4"/>
</dbReference>
<dbReference type="PANTHER" id="PTHR23427">
    <property type="entry name" value="SURFEIT LOCUS PROTEIN"/>
    <property type="match status" value="1"/>
</dbReference>
<feature type="transmembrane region" description="Helical" evidence="6">
    <location>
        <begin position="12"/>
        <end position="33"/>
    </location>
</feature>
<reference evidence="7 8" key="1">
    <citation type="submission" date="2015-08" db="EMBL/GenBank/DDBJ databases">
        <title>Draft Genome Sequence of Pseudoalteromonas porphyrae UCD-SED14.</title>
        <authorList>
            <person name="Coil D.A."/>
            <person name="Jospin G."/>
            <person name="Lee R.D."/>
            <person name="Eisen J.A."/>
        </authorList>
    </citation>
    <scope>NUCLEOTIDE SEQUENCE [LARGE SCALE GENOMIC DNA]</scope>
    <source>
        <strain evidence="7 8">UCD-SED14</strain>
    </source>
</reference>
<keyword evidence="3 6" id="KW-0812">Transmembrane</keyword>
<evidence type="ECO:0000256" key="3">
    <source>
        <dbReference type="ARBA" id="ARBA00022692"/>
    </source>
</evidence>
<gene>
    <name evidence="7" type="ORF">ADS77_16550</name>
</gene>
<dbReference type="CDD" id="cd06662">
    <property type="entry name" value="SURF1"/>
    <property type="match status" value="1"/>
</dbReference>
<comment type="caution">
    <text evidence="7">The sequence shown here is derived from an EMBL/GenBank/DDBJ whole genome shotgun (WGS) entry which is preliminary data.</text>
</comment>
<dbReference type="PATRIC" id="fig|187330.3.peg.1953"/>